<keyword evidence="7" id="KW-1185">Reference proteome</keyword>
<organism evidence="6 7">
    <name type="scientific">Isoptericola cucumis</name>
    <dbReference type="NCBI Taxonomy" id="1776856"/>
    <lineage>
        <taxon>Bacteria</taxon>
        <taxon>Bacillati</taxon>
        <taxon>Actinomycetota</taxon>
        <taxon>Actinomycetes</taxon>
        <taxon>Micrococcales</taxon>
        <taxon>Promicromonosporaceae</taxon>
        <taxon>Isoptericola</taxon>
    </lineage>
</organism>
<feature type="domain" description="HTH lysR-type" evidence="5">
    <location>
        <begin position="1"/>
        <end position="60"/>
    </location>
</feature>
<dbReference type="PRINTS" id="PR00039">
    <property type="entry name" value="HTHLYSR"/>
</dbReference>
<dbReference type="SUPFAM" id="SSF53850">
    <property type="entry name" value="Periplasmic binding protein-like II"/>
    <property type="match status" value="1"/>
</dbReference>
<evidence type="ECO:0000259" key="5">
    <source>
        <dbReference type="PROSITE" id="PS50931"/>
    </source>
</evidence>
<dbReference type="PROSITE" id="PS50931">
    <property type="entry name" value="HTH_LYSR"/>
    <property type="match status" value="1"/>
</dbReference>
<evidence type="ECO:0000313" key="7">
    <source>
        <dbReference type="Proteomes" id="UP000632535"/>
    </source>
</evidence>
<dbReference type="Proteomes" id="UP000632535">
    <property type="component" value="Unassembled WGS sequence"/>
</dbReference>
<protein>
    <submittedName>
        <fullName evidence="6">LysR family transcriptional regulator</fullName>
    </submittedName>
</protein>
<evidence type="ECO:0000256" key="4">
    <source>
        <dbReference type="ARBA" id="ARBA00023163"/>
    </source>
</evidence>
<dbReference type="Gene3D" id="1.10.10.10">
    <property type="entry name" value="Winged helix-like DNA-binding domain superfamily/Winged helix DNA-binding domain"/>
    <property type="match status" value="1"/>
</dbReference>
<evidence type="ECO:0000313" key="6">
    <source>
        <dbReference type="EMBL" id="GGI06050.1"/>
    </source>
</evidence>
<dbReference type="InterPro" id="IPR036390">
    <property type="entry name" value="WH_DNA-bd_sf"/>
</dbReference>
<dbReference type="Pfam" id="PF00126">
    <property type="entry name" value="HTH_1"/>
    <property type="match status" value="1"/>
</dbReference>
<keyword evidence="2" id="KW-0805">Transcription regulation</keyword>
<dbReference type="RefSeq" id="WP_188522505.1">
    <property type="nucleotide sequence ID" value="NZ_BMDG01000003.1"/>
</dbReference>
<gene>
    <name evidence="6" type="ORF">GCM10007368_09210</name>
</gene>
<evidence type="ECO:0000256" key="3">
    <source>
        <dbReference type="ARBA" id="ARBA00023125"/>
    </source>
</evidence>
<proteinExistence type="inferred from homology"/>
<dbReference type="InterPro" id="IPR036388">
    <property type="entry name" value="WH-like_DNA-bd_sf"/>
</dbReference>
<sequence>MDVSTVGLRTLREVAETGSFSAAAQRLGYTQSAVSRQAAALERAAGAALFERGHDGVRLTSAGLVLLGRARVALDALDAAAGELGGEPAATEQVRLGVYVSGGFDLLPQVLTRLAETDPLVRVTSREGTTPALVRALRSGSLDVAVLTSRPPHRSPDDEAPPLHTETIDEGELRLAVARTGRFAGRDAVHADELTDVDWIASPSPAGEPLLGVWPGLPGRPRVAHSVRDWLTKLRLVAAGHGVTTVGSHLAPSLVPDIALVRVEGVPPEVRRRIVARLPERTSPAVLAVCQAMVGAGRV</sequence>
<keyword evidence="4" id="KW-0804">Transcription</keyword>
<keyword evidence="3" id="KW-0238">DNA-binding</keyword>
<dbReference type="Gene3D" id="3.40.190.10">
    <property type="entry name" value="Periplasmic binding protein-like II"/>
    <property type="match status" value="2"/>
</dbReference>
<comment type="caution">
    <text evidence="6">The sequence shown here is derived from an EMBL/GenBank/DDBJ whole genome shotgun (WGS) entry which is preliminary data.</text>
</comment>
<dbReference type="PANTHER" id="PTHR30346">
    <property type="entry name" value="TRANSCRIPTIONAL DUAL REGULATOR HCAR-RELATED"/>
    <property type="match status" value="1"/>
</dbReference>
<dbReference type="SUPFAM" id="SSF46785">
    <property type="entry name" value="Winged helix' DNA-binding domain"/>
    <property type="match status" value="1"/>
</dbReference>
<dbReference type="CDD" id="cd08414">
    <property type="entry name" value="PBP2_LTTR_aromatics_like"/>
    <property type="match status" value="1"/>
</dbReference>
<comment type="similarity">
    <text evidence="1">Belongs to the LysR transcriptional regulatory family.</text>
</comment>
<name>A0ABQ2B235_9MICO</name>
<dbReference type="PANTHER" id="PTHR30346:SF29">
    <property type="entry name" value="LYSR SUBSTRATE-BINDING"/>
    <property type="match status" value="1"/>
</dbReference>
<dbReference type="InterPro" id="IPR005119">
    <property type="entry name" value="LysR_subst-bd"/>
</dbReference>
<evidence type="ECO:0000256" key="2">
    <source>
        <dbReference type="ARBA" id="ARBA00023015"/>
    </source>
</evidence>
<evidence type="ECO:0000256" key="1">
    <source>
        <dbReference type="ARBA" id="ARBA00009437"/>
    </source>
</evidence>
<dbReference type="Pfam" id="PF03466">
    <property type="entry name" value="LysR_substrate"/>
    <property type="match status" value="1"/>
</dbReference>
<accession>A0ABQ2B235</accession>
<dbReference type="InterPro" id="IPR000847">
    <property type="entry name" value="LysR_HTH_N"/>
</dbReference>
<reference evidence="7" key="1">
    <citation type="journal article" date="2019" name="Int. J. Syst. Evol. Microbiol.">
        <title>The Global Catalogue of Microorganisms (GCM) 10K type strain sequencing project: providing services to taxonomists for standard genome sequencing and annotation.</title>
        <authorList>
            <consortium name="The Broad Institute Genomics Platform"/>
            <consortium name="The Broad Institute Genome Sequencing Center for Infectious Disease"/>
            <person name="Wu L."/>
            <person name="Ma J."/>
        </authorList>
    </citation>
    <scope>NUCLEOTIDE SEQUENCE [LARGE SCALE GENOMIC DNA]</scope>
    <source>
        <strain evidence="7">CCM 8653</strain>
    </source>
</reference>
<dbReference type="EMBL" id="BMDG01000003">
    <property type="protein sequence ID" value="GGI06050.1"/>
    <property type="molecule type" value="Genomic_DNA"/>
</dbReference>